<comment type="similarity">
    <text evidence="5">Belongs to the TPT transporter family. SLC35D subfamily.</text>
</comment>
<sequence length="398" mass="43356">MASASGKQPEDVAEVKKALAMGTGQNEQNVQLSAVPPVVCYCFASILMTVVNKFVVSGANFSMNFLLLCIQSSVCIMVVLLVKKMGIISFRSFDWQDAKTWFPISFMLVWVIYTGSKSLQYLSIPVYTIFKNLTIILIAYGEVIWFGGRVTGLTFVSFIFMVLSSVIAAWSDVTSALASATPAVGSSISLGSLQNMTEVVHKLNIGYFWMLVNCLTSAAYVSEDVPFRSKINETHSSPLPNPKVLTMRKRIKITGFSDWDSMFYSNLLSIPVLALFSIVLEDWGTENLNRNFPEDTRNFLLMAIAFSGAAAVGISYTTAWCIRVTSSTTYSMVGALNKLPVAASGMIFFGDAVTLGSVSAIAVGFFAGVLYAVAKNNQKKAESRMQADSIIPLSARKP</sequence>
<keyword evidence="7" id="KW-1185">Reference proteome</keyword>
<dbReference type="SUPFAM" id="SSF103481">
    <property type="entry name" value="Multidrug resistance efflux transporter EmrE"/>
    <property type="match status" value="1"/>
</dbReference>
<keyword evidence="5" id="KW-0813">Transport</keyword>
<reference evidence="6 7" key="1">
    <citation type="submission" date="2024-01" db="EMBL/GenBank/DDBJ databases">
        <title>A draft genome for a cacao thread blight-causing isolate of Paramarasmius palmivorus.</title>
        <authorList>
            <person name="Baruah I.K."/>
            <person name="Bukari Y."/>
            <person name="Amoako-Attah I."/>
            <person name="Meinhardt L.W."/>
            <person name="Bailey B.A."/>
            <person name="Cohen S.P."/>
        </authorList>
    </citation>
    <scope>NUCLEOTIDE SEQUENCE [LARGE SCALE GENOMIC DNA]</scope>
    <source>
        <strain evidence="6 7">GH-12</strain>
    </source>
</reference>
<dbReference type="AlphaFoldDB" id="A0AAW0E0I2"/>
<name>A0AAW0E0I2_9AGAR</name>
<dbReference type="InterPro" id="IPR050186">
    <property type="entry name" value="TPT_transporter"/>
</dbReference>
<feature type="transmembrane region" description="Helical" evidence="5">
    <location>
        <begin position="262"/>
        <end position="280"/>
    </location>
</feature>
<keyword evidence="5" id="KW-0968">Cytoplasmic vesicle</keyword>
<comment type="subunit">
    <text evidence="5">Homooligomer.</text>
</comment>
<feature type="transmembrane region" description="Helical" evidence="5">
    <location>
        <begin position="355"/>
        <end position="374"/>
    </location>
</feature>
<keyword evidence="5" id="KW-0333">Golgi apparatus</keyword>
<feature type="transmembrane region" description="Helical" evidence="5">
    <location>
        <begin position="94"/>
        <end position="113"/>
    </location>
</feature>
<feature type="transmembrane region" description="Helical" evidence="5">
    <location>
        <begin position="300"/>
        <end position="322"/>
    </location>
</feature>
<keyword evidence="4 5" id="KW-0472">Membrane</keyword>
<dbReference type="Proteomes" id="UP001383192">
    <property type="component" value="Unassembled WGS sequence"/>
</dbReference>
<keyword evidence="5" id="KW-0256">Endoplasmic reticulum</keyword>
<keyword evidence="2 5" id="KW-0812">Transmembrane</keyword>
<accession>A0AAW0E0I2</accession>
<evidence type="ECO:0000256" key="1">
    <source>
        <dbReference type="ARBA" id="ARBA00004141"/>
    </source>
</evidence>
<proteinExistence type="inferred from homology"/>
<comment type="function">
    <text evidence="5">Involved in the import of GDP-mannose from the cytoplasm into the Golgi lumen.</text>
</comment>
<keyword evidence="3 5" id="KW-1133">Transmembrane helix</keyword>
<feature type="transmembrane region" description="Helical" evidence="5">
    <location>
        <begin position="61"/>
        <end position="82"/>
    </location>
</feature>
<feature type="transmembrane region" description="Helical" evidence="5">
    <location>
        <begin position="38"/>
        <end position="55"/>
    </location>
</feature>
<evidence type="ECO:0000256" key="2">
    <source>
        <dbReference type="ARBA" id="ARBA00022692"/>
    </source>
</evidence>
<dbReference type="EMBL" id="JAYKXP010000007">
    <property type="protein sequence ID" value="KAK7056180.1"/>
    <property type="molecule type" value="Genomic_DNA"/>
</dbReference>
<dbReference type="NCBIfam" id="TIGR00803">
    <property type="entry name" value="nst"/>
    <property type="match status" value="2"/>
</dbReference>
<evidence type="ECO:0000313" key="6">
    <source>
        <dbReference type="EMBL" id="KAK7056180.1"/>
    </source>
</evidence>
<feature type="transmembrane region" description="Helical" evidence="5">
    <location>
        <begin position="152"/>
        <end position="170"/>
    </location>
</feature>
<dbReference type="InterPro" id="IPR037185">
    <property type="entry name" value="EmrE-like"/>
</dbReference>
<comment type="subcellular location">
    <subcellularLocation>
        <location evidence="5">Golgi apparatus membrane</location>
        <topology evidence="5">Multi-pass membrane protein</topology>
    </subcellularLocation>
    <subcellularLocation>
        <location evidence="5">Cytoplasmic vesicle membrane</location>
        <topology evidence="5">Multi-pass membrane protein</topology>
    </subcellularLocation>
    <subcellularLocation>
        <location evidence="5">Endoplasmic reticulum membrane</location>
        <topology evidence="5">Multi-pass membrane protein</topology>
    </subcellularLocation>
    <subcellularLocation>
        <location evidence="1">Membrane</location>
        <topology evidence="1">Multi-pass membrane protein</topology>
    </subcellularLocation>
</comment>
<organism evidence="6 7">
    <name type="scientific">Paramarasmius palmivorus</name>
    <dbReference type="NCBI Taxonomy" id="297713"/>
    <lineage>
        <taxon>Eukaryota</taxon>
        <taxon>Fungi</taxon>
        <taxon>Dikarya</taxon>
        <taxon>Basidiomycota</taxon>
        <taxon>Agaricomycotina</taxon>
        <taxon>Agaricomycetes</taxon>
        <taxon>Agaricomycetidae</taxon>
        <taxon>Agaricales</taxon>
        <taxon>Marasmiineae</taxon>
        <taxon>Marasmiaceae</taxon>
        <taxon>Paramarasmius</taxon>
    </lineage>
</organism>
<comment type="caution">
    <text evidence="6">The sequence shown here is derived from an EMBL/GenBank/DDBJ whole genome shotgun (WGS) entry which is preliminary data.</text>
</comment>
<gene>
    <name evidence="6" type="primary">VRG4</name>
    <name evidence="6" type="ORF">VNI00_002732</name>
</gene>
<evidence type="ECO:0000256" key="3">
    <source>
        <dbReference type="ARBA" id="ARBA00022989"/>
    </source>
</evidence>
<evidence type="ECO:0000256" key="5">
    <source>
        <dbReference type="RuleBase" id="RU367097"/>
    </source>
</evidence>
<dbReference type="GO" id="GO:0030659">
    <property type="term" value="C:cytoplasmic vesicle membrane"/>
    <property type="evidence" value="ECO:0007669"/>
    <property type="project" value="UniProtKB-SubCell"/>
</dbReference>
<dbReference type="GO" id="GO:0000139">
    <property type="term" value="C:Golgi membrane"/>
    <property type="evidence" value="ECO:0007669"/>
    <property type="project" value="UniProtKB-SubCell"/>
</dbReference>
<protein>
    <recommendedName>
        <fullName evidence="5">GDP-mannose transporter</fullName>
        <shortName evidence="5">GMT</shortName>
    </recommendedName>
</protein>
<keyword evidence="5" id="KW-0762">Sugar transport</keyword>
<dbReference type="GO" id="GO:0005789">
    <property type="term" value="C:endoplasmic reticulum membrane"/>
    <property type="evidence" value="ECO:0007669"/>
    <property type="project" value="UniProtKB-SubCell"/>
</dbReference>
<evidence type="ECO:0000256" key="4">
    <source>
        <dbReference type="ARBA" id="ARBA00023136"/>
    </source>
</evidence>
<dbReference type="PANTHER" id="PTHR11132">
    <property type="entry name" value="SOLUTE CARRIER FAMILY 35"/>
    <property type="match status" value="1"/>
</dbReference>
<evidence type="ECO:0000313" key="7">
    <source>
        <dbReference type="Proteomes" id="UP001383192"/>
    </source>
</evidence>